<sequence>MAILATMYNHLPKKNRGKSLSDRFEFLMKFLEPFDLAVLRASFIALNFLLSFCGEMTHSRAEIMRYAEVSESKEGPPKITEVCENDTEINLKDCPMAKSGAN</sequence>
<keyword evidence="2" id="KW-1185">Reference proteome</keyword>
<dbReference type="Proteomes" id="UP001176941">
    <property type="component" value="Chromosome 3"/>
</dbReference>
<organism evidence="1 2">
    <name type="scientific">Rangifer tarandus platyrhynchus</name>
    <name type="common">Svalbard reindeer</name>
    <dbReference type="NCBI Taxonomy" id="3082113"/>
    <lineage>
        <taxon>Eukaryota</taxon>
        <taxon>Metazoa</taxon>
        <taxon>Chordata</taxon>
        <taxon>Craniata</taxon>
        <taxon>Vertebrata</taxon>
        <taxon>Euteleostomi</taxon>
        <taxon>Mammalia</taxon>
        <taxon>Eutheria</taxon>
        <taxon>Laurasiatheria</taxon>
        <taxon>Artiodactyla</taxon>
        <taxon>Ruminantia</taxon>
        <taxon>Pecora</taxon>
        <taxon>Cervidae</taxon>
        <taxon>Odocoileinae</taxon>
        <taxon>Rangifer</taxon>
    </lineage>
</organism>
<dbReference type="EMBL" id="OX459939">
    <property type="protein sequence ID" value="CAI9170804.1"/>
    <property type="molecule type" value="Genomic_DNA"/>
</dbReference>
<evidence type="ECO:0000313" key="2">
    <source>
        <dbReference type="Proteomes" id="UP001176941"/>
    </source>
</evidence>
<gene>
    <name evidence="1" type="ORF">MRATA1EN1_LOCUS19766</name>
</gene>
<evidence type="ECO:0000313" key="1">
    <source>
        <dbReference type="EMBL" id="CAI9170804.1"/>
    </source>
</evidence>
<protein>
    <submittedName>
        <fullName evidence="1">Uncharacterized protein</fullName>
    </submittedName>
</protein>
<accession>A0ABN8ZG11</accession>
<proteinExistence type="predicted"/>
<name>A0ABN8ZG11_RANTA</name>
<reference evidence="1" key="1">
    <citation type="submission" date="2023-04" db="EMBL/GenBank/DDBJ databases">
        <authorList>
            <consortium name="ELIXIR-Norway"/>
        </authorList>
    </citation>
    <scope>NUCLEOTIDE SEQUENCE [LARGE SCALE GENOMIC DNA]</scope>
</reference>